<reference evidence="8" key="1">
    <citation type="submission" date="2016-11" db="EMBL/GenBank/DDBJ databases">
        <authorList>
            <person name="Guldener U."/>
        </authorList>
    </citation>
    <scope>NUCLEOTIDE SEQUENCE [LARGE SCALE GENOMIC DNA]</scope>
</reference>
<gene>
    <name evidence="7" type="ORF">HGUI_00209</name>
</gene>
<dbReference type="PANTHER" id="PTHR28189">
    <property type="entry name" value="GUANINE NUCLEOTIDE-BINDING PROTEIN SUBUNIT GAMMA"/>
    <property type="match status" value="1"/>
</dbReference>
<dbReference type="InterPro" id="IPR015898">
    <property type="entry name" value="G-protein_gamma-like_dom"/>
</dbReference>
<dbReference type="GO" id="GO:0120171">
    <property type="term" value="C:Cdc24p-Far1p-Gbetagamma complex"/>
    <property type="evidence" value="ECO:0007669"/>
    <property type="project" value="EnsemblFungi"/>
</dbReference>
<name>A0A1L0CI85_9ASCO</name>
<dbReference type="PANTHER" id="PTHR28189:SF1">
    <property type="entry name" value="GUANINE NUCLEOTIDE-BINDING PROTEIN SUBUNIT GAMMA"/>
    <property type="match status" value="1"/>
</dbReference>
<dbReference type="GO" id="GO:0005834">
    <property type="term" value="C:heterotrimeric G-protein complex"/>
    <property type="evidence" value="ECO:0007669"/>
    <property type="project" value="EnsemblFungi"/>
</dbReference>
<dbReference type="InterPro" id="IPR041848">
    <property type="entry name" value="Ste18_fungal"/>
</dbReference>
<dbReference type="GO" id="GO:0007186">
    <property type="term" value="P:G protein-coupled receptor signaling pathway"/>
    <property type="evidence" value="ECO:0007669"/>
    <property type="project" value="InterPro"/>
</dbReference>
<dbReference type="GO" id="GO:0031681">
    <property type="term" value="F:G-protein beta-subunit binding"/>
    <property type="evidence" value="ECO:0007669"/>
    <property type="project" value="EnsemblFungi"/>
</dbReference>
<keyword evidence="3" id="KW-0472">Membrane</keyword>
<dbReference type="Proteomes" id="UP000183365">
    <property type="component" value="Unassembled WGS sequence"/>
</dbReference>
<keyword evidence="8" id="KW-1185">Reference proteome</keyword>
<proteinExistence type="inferred from homology"/>
<dbReference type="SMART" id="SM01224">
    <property type="entry name" value="G_gamma"/>
    <property type="match status" value="1"/>
</dbReference>
<evidence type="ECO:0000313" key="7">
    <source>
        <dbReference type="EMBL" id="SGZ38009.1"/>
    </source>
</evidence>
<dbReference type="Pfam" id="PF00631">
    <property type="entry name" value="G-gamma"/>
    <property type="match status" value="1"/>
</dbReference>
<evidence type="ECO:0000256" key="2">
    <source>
        <dbReference type="ARBA" id="ARBA00007431"/>
    </source>
</evidence>
<organism evidence="7 8">
    <name type="scientific">Hanseniaspora guilliermondii</name>
    <dbReference type="NCBI Taxonomy" id="56406"/>
    <lineage>
        <taxon>Eukaryota</taxon>
        <taxon>Fungi</taxon>
        <taxon>Dikarya</taxon>
        <taxon>Ascomycota</taxon>
        <taxon>Saccharomycotina</taxon>
        <taxon>Saccharomycetes</taxon>
        <taxon>Saccharomycodales</taxon>
        <taxon>Saccharomycodaceae</taxon>
        <taxon>Hanseniaspora</taxon>
    </lineage>
</organism>
<dbReference type="GO" id="GO:0000750">
    <property type="term" value="P:pheromone-dependent signal transduction involved in conjugation with cellular fusion"/>
    <property type="evidence" value="ECO:0007669"/>
    <property type="project" value="EnsemblFungi"/>
</dbReference>
<dbReference type="EMBL" id="FQNF01000003">
    <property type="protein sequence ID" value="SGZ38009.1"/>
    <property type="molecule type" value="Genomic_DNA"/>
</dbReference>
<evidence type="ECO:0000256" key="3">
    <source>
        <dbReference type="ARBA" id="ARBA00023136"/>
    </source>
</evidence>
<evidence type="ECO:0000256" key="1">
    <source>
        <dbReference type="ARBA" id="ARBA00004370"/>
    </source>
</evidence>
<evidence type="ECO:0000259" key="6">
    <source>
        <dbReference type="SMART" id="SM01224"/>
    </source>
</evidence>
<feature type="domain" description="G protein gamma" evidence="6">
    <location>
        <begin position="35"/>
        <end position="122"/>
    </location>
</feature>
<comment type="subcellular location">
    <subcellularLocation>
        <location evidence="1">Membrane</location>
    </subcellularLocation>
</comment>
<sequence length="122" mass="13981">MQQQVYSQNTQMSNNEYNNINSQSNKVLQLKYKINYLKLKRITELNQNLKKELLRDRITSSNASLQIINYTNDLFNGKDYTVPSISGYVPKDVNPLLKSPNNGYSQTPNRNNGNDPGCCTIM</sequence>
<feature type="region of interest" description="Disordered" evidence="5">
    <location>
        <begin position="97"/>
        <end position="122"/>
    </location>
</feature>
<dbReference type="GO" id="GO:0031680">
    <property type="term" value="C:G-protein beta/gamma-subunit complex"/>
    <property type="evidence" value="ECO:0007669"/>
    <property type="project" value="EnsemblFungi"/>
</dbReference>
<protein>
    <submittedName>
        <fullName evidence="7">Related to Guanine nucleotide-binding protein subunit gamma</fullName>
    </submittedName>
</protein>
<comment type="similarity">
    <text evidence="2">Belongs to the G protein gamma family.</text>
</comment>
<evidence type="ECO:0000313" key="8">
    <source>
        <dbReference type="Proteomes" id="UP000183365"/>
    </source>
</evidence>
<evidence type="ECO:0000256" key="4">
    <source>
        <dbReference type="ARBA" id="ARBA00023224"/>
    </source>
</evidence>
<keyword evidence="4" id="KW-0807">Transducer</keyword>
<dbReference type="VEuPathDB" id="FungiDB:HGUI_00209"/>
<dbReference type="AlphaFoldDB" id="A0A1L0CI85"/>
<evidence type="ECO:0000256" key="5">
    <source>
        <dbReference type="SAM" id="MobiDB-lite"/>
    </source>
</evidence>
<feature type="compositionally biased region" description="Polar residues" evidence="5">
    <location>
        <begin position="99"/>
        <end position="114"/>
    </location>
</feature>
<accession>A0A1L0CI85</accession>
<dbReference type="OrthoDB" id="19232at2759"/>